<protein>
    <recommendedName>
        <fullName evidence="4">DUF3747 domain-containing protein</fullName>
    </recommendedName>
</protein>
<dbReference type="InterPro" id="IPR022222">
    <property type="entry name" value="DUF3747"/>
</dbReference>
<dbReference type="Pfam" id="PF12565">
    <property type="entry name" value="DUF3747"/>
    <property type="match status" value="1"/>
</dbReference>
<feature type="region of interest" description="Disordered" evidence="1">
    <location>
        <begin position="220"/>
        <end position="283"/>
    </location>
</feature>
<gene>
    <name evidence="2" type="ordered locus">syc0215_d</name>
</gene>
<dbReference type="GeneID" id="72430199"/>
<organism evidence="2 3">
    <name type="scientific">Synechococcus sp. (strain ATCC 27144 / PCC 6301 / SAUG 1402/1)</name>
    <name type="common">Anacystis nidulans</name>
    <dbReference type="NCBI Taxonomy" id="269084"/>
    <lineage>
        <taxon>Bacteria</taxon>
        <taxon>Bacillati</taxon>
        <taxon>Cyanobacteriota</taxon>
        <taxon>Cyanophyceae</taxon>
        <taxon>Synechococcales</taxon>
        <taxon>Synechococcaceae</taxon>
        <taxon>Synechococcus</taxon>
    </lineage>
</organism>
<feature type="compositionally biased region" description="Low complexity" evidence="1">
    <location>
        <begin position="270"/>
        <end position="283"/>
    </location>
</feature>
<reference evidence="2 3" key="1">
    <citation type="journal article" date="2007" name="Photosyn. Res.">
        <title>Complete nucleotide sequence of the freshwater unicellular cyanobacterium Synechococcus elongatus PCC 6301 chromosome: gene content and organization.</title>
        <authorList>
            <person name="Sugita C."/>
            <person name="Ogata K."/>
            <person name="Shikata M."/>
            <person name="Jikuya H."/>
            <person name="Takano J."/>
            <person name="Furumichi M."/>
            <person name="Kanehisa M."/>
            <person name="Omata T."/>
            <person name="Sugiura M."/>
            <person name="Sugita M."/>
        </authorList>
    </citation>
    <scope>NUCLEOTIDE SEQUENCE [LARGE SCALE GENOMIC DNA]</scope>
    <source>
        <strain evidence="3">ATCC 27144 / PCC 6301 / SAUG 1402/1</strain>
    </source>
</reference>
<proteinExistence type="predicted"/>
<dbReference type="KEGG" id="syc:syc0215_d"/>
<dbReference type="RefSeq" id="WP_011242529.1">
    <property type="nucleotide sequence ID" value="NC_006576.1"/>
</dbReference>
<sequence>MAIEWQLMPEFLCRPVLVQIEASMRIPFFLPLAALAGTLLTSLTPLTPQARAAQFGQAEVDQSKFVLAASPIGNGSRHQLLIIEQVKSTRPCWVEEAGTPTRINPLLLTFDFSGICDRKIDSNGYSLRIAGVDLGLNYRLSIVRRNGQMVLVGQAFRSGPELVIATANGESAGFTKLELQPGWRLGRRTFDGKALGHIYLVTDQIPPGMALQGAQTSPSAAVVPPANVTTPVKPAPAPASLQQPVPPRPLPSASQAPAPTLRPLTPPRLTPLRPLRPLTPTQP</sequence>
<evidence type="ECO:0000313" key="3">
    <source>
        <dbReference type="Proteomes" id="UP000001175"/>
    </source>
</evidence>
<evidence type="ECO:0008006" key="4">
    <source>
        <dbReference type="Google" id="ProtNLM"/>
    </source>
</evidence>
<feature type="compositionally biased region" description="Low complexity" evidence="1">
    <location>
        <begin position="220"/>
        <end position="232"/>
    </location>
</feature>
<evidence type="ECO:0000313" key="2">
    <source>
        <dbReference type="EMBL" id="BAD78405.1"/>
    </source>
</evidence>
<dbReference type="EMBL" id="AP008231">
    <property type="protein sequence ID" value="BAD78405.1"/>
    <property type="molecule type" value="Genomic_DNA"/>
</dbReference>
<evidence type="ECO:0000256" key="1">
    <source>
        <dbReference type="SAM" id="MobiDB-lite"/>
    </source>
</evidence>
<dbReference type="AlphaFoldDB" id="A0A0H3K2P0"/>
<dbReference type="eggNOG" id="COG0508">
    <property type="taxonomic scope" value="Bacteria"/>
</dbReference>
<name>A0A0H3K2P0_SYNP6</name>
<dbReference type="Proteomes" id="UP000001175">
    <property type="component" value="Chromosome"/>
</dbReference>
<accession>A0A0H3K2P0</accession>